<evidence type="ECO:0000313" key="2">
    <source>
        <dbReference type="Proteomes" id="UP000481872"/>
    </source>
</evidence>
<organism evidence="1 2">
    <name type="scientific">Clostridium senegalense</name>
    <dbReference type="NCBI Taxonomy" id="1465809"/>
    <lineage>
        <taxon>Bacteria</taxon>
        <taxon>Bacillati</taxon>
        <taxon>Bacillota</taxon>
        <taxon>Clostridia</taxon>
        <taxon>Eubacteriales</taxon>
        <taxon>Clostridiaceae</taxon>
        <taxon>Clostridium</taxon>
    </lineage>
</organism>
<keyword evidence="2" id="KW-1185">Reference proteome</keyword>
<dbReference type="Proteomes" id="UP000481872">
    <property type="component" value="Unassembled WGS sequence"/>
</dbReference>
<evidence type="ECO:0000313" key="1">
    <source>
        <dbReference type="EMBL" id="NEU06572.1"/>
    </source>
</evidence>
<accession>A0A6M0HA50</accession>
<dbReference type="InterPro" id="IPR020216">
    <property type="entry name" value="Uncharacterised_YncE"/>
</dbReference>
<protein>
    <submittedName>
        <fullName evidence="1">DUF2691 family protein</fullName>
    </submittedName>
</protein>
<dbReference type="EMBL" id="JAAGPU010000052">
    <property type="protein sequence ID" value="NEU06572.1"/>
    <property type="molecule type" value="Genomic_DNA"/>
</dbReference>
<gene>
    <name evidence="1" type="ORF">G3M99_17350</name>
</gene>
<name>A0A6M0HA50_9CLOT</name>
<reference evidence="1 2" key="1">
    <citation type="submission" date="2020-02" db="EMBL/GenBank/DDBJ databases">
        <title>Genome assembly of a novel Clostridium senegalense strain.</title>
        <authorList>
            <person name="Gupta T.B."/>
            <person name="Jauregui R."/>
            <person name="Maclean P."/>
            <person name="Nawarathana A."/>
            <person name="Brightwell G."/>
        </authorList>
    </citation>
    <scope>NUCLEOTIDE SEQUENCE [LARGE SCALE GENOMIC DNA]</scope>
    <source>
        <strain evidence="1 2">AGRFS4</strain>
    </source>
</reference>
<dbReference type="RefSeq" id="WP_061995170.1">
    <property type="nucleotide sequence ID" value="NZ_JAAGPU010000052.1"/>
</dbReference>
<comment type="caution">
    <text evidence="1">The sequence shown here is derived from an EMBL/GenBank/DDBJ whole genome shotgun (WGS) entry which is preliminary data.</text>
</comment>
<dbReference type="AlphaFoldDB" id="A0A6M0HA50"/>
<dbReference type="Pfam" id="PF10903">
    <property type="entry name" value="DUF2691"/>
    <property type="match status" value="1"/>
</dbReference>
<sequence length="144" mass="17301">MININTPIGIRFKIPLDYDELLIYILETLDCKRLIWVIDTWFEIINDKIDKPKKNKPTSFELFNFISSSIDENKYLDLKAYLKESDIYDIKSFDDFLISNCRFMLFIYDFEYVYLYFKNNNSLNIVRNAVHSFTNENVEIICTN</sequence>
<proteinExistence type="predicted"/>